<name>A0A0C6FTM1_9HYPH</name>
<dbReference type="Pfam" id="PF01177">
    <property type="entry name" value="Asp_Glu_race"/>
    <property type="match status" value="1"/>
</dbReference>
<dbReference type="RefSeq" id="WP_060847456.1">
    <property type="nucleotide sequence ID" value="NZ_AP014704.1"/>
</dbReference>
<dbReference type="PATRIC" id="fig|270351.10.peg.3037"/>
<dbReference type="KEGG" id="maqu:Maq22A_c15765"/>
<dbReference type="EMBL" id="AP014704">
    <property type="protein sequence ID" value="BAQ46300.1"/>
    <property type="molecule type" value="Genomic_DNA"/>
</dbReference>
<dbReference type="AlphaFoldDB" id="A0A0C6FTM1"/>
<dbReference type="OrthoDB" id="6497321at2"/>
<sequence length="216" mass="22119">MRRIACLHTIDSNVDVFEAALTKTGFRDVALSHAVRPDLLAGAERAGHLTPEIRAETAALLRGLCAEADAVLLTCSTLGPAVEEAGRDAPVPVMRVDAALAAEAVAGGGRIAVLCAVETTLEPTRRLFEAAARGTGAEIAMHLVPGAWAALKAGDRDLYLATIADAVRDARRAGAARVALAQASMASAGERLAPEERPLDSPRSGLAAAVAAMGGV</sequence>
<reference evidence="1 2" key="1">
    <citation type="journal article" date="2015" name="Genome Announc.">
        <title>Complete Genome Sequence of Methylobacterium aquaticum Strain 22A, Isolated from Racomitrium japonicum Moss.</title>
        <authorList>
            <person name="Tani A."/>
            <person name="Ogura Y."/>
            <person name="Hayashi T."/>
            <person name="Kimbara K."/>
        </authorList>
    </citation>
    <scope>NUCLEOTIDE SEQUENCE [LARGE SCALE GENOMIC DNA]</scope>
    <source>
        <strain evidence="1 2">MA-22A</strain>
    </source>
</reference>
<reference evidence="2" key="2">
    <citation type="submission" date="2015-01" db="EMBL/GenBank/DDBJ databases">
        <title>Complete genome sequence of Methylobacterium aquaticum strain 22A.</title>
        <authorList>
            <person name="Tani A."/>
            <person name="Ogura Y."/>
            <person name="Hayashi T."/>
        </authorList>
    </citation>
    <scope>NUCLEOTIDE SEQUENCE [LARGE SCALE GENOMIC DNA]</scope>
    <source>
        <strain evidence="2">MA-22A</strain>
    </source>
</reference>
<dbReference type="GO" id="GO:0047661">
    <property type="term" value="F:amino-acid racemase activity"/>
    <property type="evidence" value="ECO:0007669"/>
    <property type="project" value="InterPro"/>
</dbReference>
<accession>A0A0C6FTM1</accession>
<gene>
    <name evidence="1" type="ORF">Maq22A_c15765</name>
</gene>
<dbReference type="InterPro" id="IPR015942">
    <property type="entry name" value="Asp/Glu/hydantoin_racemase"/>
</dbReference>
<evidence type="ECO:0000313" key="2">
    <source>
        <dbReference type="Proteomes" id="UP000061432"/>
    </source>
</evidence>
<protein>
    <recommendedName>
        <fullName evidence="3">Asp/Glu racemase</fullName>
    </recommendedName>
</protein>
<dbReference type="Proteomes" id="UP000061432">
    <property type="component" value="Chromosome"/>
</dbReference>
<evidence type="ECO:0008006" key="3">
    <source>
        <dbReference type="Google" id="ProtNLM"/>
    </source>
</evidence>
<dbReference type="STRING" id="270351.Maq22A_c15765"/>
<organism evidence="1 2">
    <name type="scientific">Methylobacterium aquaticum</name>
    <dbReference type="NCBI Taxonomy" id="270351"/>
    <lineage>
        <taxon>Bacteria</taxon>
        <taxon>Pseudomonadati</taxon>
        <taxon>Pseudomonadota</taxon>
        <taxon>Alphaproteobacteria</taxon>
        <taxon>Hyphomicrobiales</taxon>
        <taxon>Methylobacteriaceae</taxon>
        <taxon>Methylobacterium</taxon>
    </lineage>
</organism>
<evidence type="ECO:0000313" key="1">
    <source>
        <dbReference type="EMBL" id="BAQ46300.1"/>
    </source>
</evidence>
<proteinExistence type="predicted"/>